<dbReference type="InterPro" id="IPR038770">
    <property type="entry name" value="Na+/solute_symporter_sf"/>
</dbReference>
<dbReference type="GO" id="GO:0006814">
    <property type="term" value="P:sodium ion transport"/>
    <property type="evidence" value="ECO:0007669"/>
    <property type="project" value="UniProtKB-KW"/>
</dbReference>
<evidence type="ECO:0000256" key="6">
    <source>
        <dbReference type="ARBA" id="ARBA00022989"/>
    </source>
</evidence>
<evidence type="ECO:0000259" key="11">
    <source>
        <dbReference type="Pfam" id="PF00999"/>
    </source>
</evidence>
<keyword evidence="10" id="KW-0739">Sodium transport</keyword>
<evidence type="ECO:0000256" key="3">
    <source>
        <dbReference type="ARBA" id="ARBA00022448"/>
    </source>
</evidence>
<evidence type="ECO:0000256" key="10">
    <source>
        <dbReference type="ARBA" id="ARBA00023201"/>
    </source>
</evidence>
<feature type="domain" description="Cation/H+ exchanger transmembrane" evidence="11">
    <location>
        <begin position="12"/>
        <end position="177"/>
    </location>
</feature>
<accession>A0A7H1MMS3</accession>
<comment type="subcellular location">
    <subcellularLocation>
        <location evidence="1">Membrane</location>
        <topology evidence="1">Multi-pass membrane protein</topology>
    </subcellularLocation>
</comment>
<reference evidence="12 13" key="1">
    <citation type="submission" date="2019-08" db="EMBL/GenBank/DDBJ databases">
        <authorList>
            <person name="Chang H.C."/>
            <person name="Mun S.Y."/>
        </authorList>
    </citation>
    <scope>NUCLEOTIDE SEQUENCE [LARGE SCALE GENOMIC DNA]</scope>
    <source>
        <strain evidence="12 13">SK</strain>
    </source>
</reference>
<dbReference type="Pfam" id="PF00999">
    <property type="entry name" value="Na_H_Exchanger"/>
    <property type="match status" value="2"/>
</dbReference>
<dbReference type="GO" id="GO:0015297">
    <property type="term" value="F:antiporter activity"/>
    <property type="evidence" value="ECO:0007669"/>
    <property type="project" value="UniProtKB-KW"/>
</dbReference>
<sequence length="320" mass="34454">MEYLLLLLLVIMTIIFGKIGTRFGLSEVVGQLLSGIFLGTSFLNVVHPNDLIHLVSEIGIFLLMLNSGLESDLKEMKKYIKASSFIACMGVLLPIIVFPITFLLLRYSIQVSMFSGIVFSATSISITLAVLAEQKKLATSIGSIILSAAVLDDIIALVAVTLFSMFIGGGNLGFSDLLPLLAFALGILLRKVDFSEKIGYIGTKFGNWFFYPAFFGSIGLEVAVQGLNNKLVAILIFSILAIITKFYGSYIGARVSGLSVNMSNAIGSGMISRGEMALVIIQIGISSQIINDDTSSEFIVAVIISTIIAPIIMKPLFKKV</sequence>
<dbReference type="InterPro" id="IPR006153">
    <property type="entry name" value="Cation/H_exchanger_TM"/>
</dbReference>
<evidence type="ECO:0000313" key="13">
    <source>
        <dbReference type="Proteomes" id="UP000516446"/>
    </source>
</evidence>
<evidence type="ECO:0000256" key="4">
    <source>
        <dbReference type="ARBA" id="ARBA00022449"/>
    </source>
</evidence>
<dbReference type="RefSeq" id="WP_006845101.1">
    <property type="nucleotide sequence ID" value="NZ_CP026847.1"/>
</dbReference>
<comment type="similarity">
    <text evidence="2">Belongs to the monovalent cation:proton antiporter 2 (CPA2) transporter (TC 2.A.37) family.</text>
</comment>
<dbReference type="GO" id="GO:1902600">
    <property type="term" value="P:proton transmembrane transport"/>
    <property type="evidence" value="ECO:0007669"/>
    <property type="project" value="InterPro"/>
</dbReference>
<dbReference type="AlphaFoldDB" id="A0A7H1MMS3"/>
<keyword evidence="4" id="KW-0050">Antiport</keyword>
<keyword evidence="3" id="KW-0813">Transport</keyword>
<dbReference type="EMBL" id="CP043431">
    <property type="protein sequence ID" value="QNT64759.1"/>
    <property type="molecule type" value="Genomic_DNA"/>
</dbReference>
<feature type="domain" description="Cation/H+ exchanger transmembrane" evidence="11">
    <location>
        <begin position="181"/>
        <end position="319"/>
    </location>
</feature>
<evidence type="ECO:0000256" key="9">
    <source>
        <dbReference type="ARBA" id="ARBA00023136"/>
    </source>
</evidence>
<evidence type="ECO:0000256" key="8">
    <source>
        <dbReference type="ARBA" id="ARBA00023065"/>
    </source>
</evidence>
<keyword evidence="13" id="KW-1185">Reference proteome</keyword>
<organism evidence="12 13">
    <name type="scientific">Weissella koreensis</name>
    <dbReference type="NCBI Taxonomy" id="165096"/>
    <lineage>
        <taxon>Bacteria</taxon>
        <taxon>Bacillati</taxon>
        <taxon>Bacillota</taxon>
        <taxon>Bacilli</taxon>
        <taxon>Lactobacillales</taxon>
        <taxon>Lactobacillaceae</taxon>
        <taxon>Weissella</taxon>
    </lineage>
</organism>
<protein>
    <submittedName>
        <fullName evidence="12">Cation:proton antiporter</fullName>
    </submittedName>
</protein>
<proteinExistence type="inferred from homology"/>
<keyword evidence="6" id="KW-1133">Transmembrane helix</keyword>
<evidence type="ECO:0000256" key="1">
    <source>
        <dbReference type="ARBA" id="ARBA00004141"/>
    </source>
</evidence>
<keyword evidence="8" id="KW-0406">Ion transport</keyword>
<gene>
    <name evidence="12" type="ORF">FY536_05590</name>
</gene>
<keyword evidence="9" id="KW-0472">Membrane</keyword>
<keyword evidence="5" id="KW-0812">Transmembrane</keyword>
<dbReference type="PANTHER" id="PTHR43562">
    <property type="entry name" value="NAPA-TYPE SODIUM/HYDROGEN ANTIPORTER"/>
    <property type="match status" value="1"/>
</dbReference>
<evidence type="ECO:0000256" key="2">
    <source>
        <dbReference type="ARBA" id="ARBA00005551"/>
    </source>
</evidence>
<name>A0A7H1MMS3_9LACO</name>
<keyword evidence="7" id="KW-0915">Sodium</keyword>
<evidence type="ECO:0000256" key="7">
    <source>
        <dbReference type="ARBA" id="ARBA00023053"/>
    </source>
</evidence>
<evidence type="ECO:0000313" key="12">
    <source>
        <dbReference type="EMBL" id="QNT64759.1"/>
    </source>
</evidence>
<dbReference type="PANTHER" id="PTHR43562:SF3">
    <property type="entry name" value="SODIUM ION_PROTON EXCHANGER (EUROFUNG)"/>
    <property type="match status" value="1"/>
</dbReference>
<evidence type="ECO:0000256" key="5">
    <source>
        <dbReference type="ARBA" id="ARBA00022692"/>
    </source>
</evidence>
<dbReference type="Proteomes" id="UP000516446">
    <property type="component" value="Chromosome"/>
</dbReference>
<dbReference type="GO" id="GO:0016020">
    <property type="term" value="C:membrane"/>
    <property type="evidence" value="ECO:0007669"/>
    <property type="project" value="UniProtKB-SubCell"/>
</dbReference>
<dbReference type="Gene3D" id="1.20.1530.20">
    <property type="match status" value="2"/>
</dbReference>